<dbReference type="EMBL" id="BPLQ01010412">
    <property type="protein sequence ID" value="GIY50601.1"/>
    <property type="molecule type" value="Genomic_DNA"/>
</dbReference>
<evidence type="ECO:0000256" key="2">
    <source>
        <dbReference type="ARBA" id="ARBA00022737"/>
    </source>
</evidence>
<reference evidence="3 4" key="1">
    <citation type="submission" date="2021-06" db="EMBL/GenBank/DDBJ databases">
        <title>Caerostris darwini draft genome.</title>
        <authorList>
            <person name="Kono N."/>
            <person name="Arakawa K."/>
        </authorList>
    </citation>
    <scope>NUCLEOTIDE SEQUENCE [LARGE SCALE GENOMIC DNA]</scope>
</reference>
<dbReference type="PANTHER" id="PTHR24366">
    <property type="entry name" value="IG(IMMUNOGLOBULIN) AND LRR(LEUCINE RICH REPEAT) DOMAINS"/>
    <property type="match status" value="1"/>
</dbReference>
<sequence length="506" mass="58189">MQVLSGLEGEKYGSGDGKDTLGHAEIIMGSNGFKLLSLLYFVFLWLICKAYEGGICDEPQTSIFCTCDTRYRETSILCYVTNNLSKYDEVWNSLSDVDNVISVKLNSMLPMRLDFIPIDSLKRIETLKSLTVQQANLGVLEAYAVSDLKELRELELDGSEITRLETNAIANLQKLKKLSLSENLLHEVLEKSLMGLADLEQLFLDRNNISRIEACAFCDLHSLKELELWGNQITDLTEYMFRGLRYLRRLDLYKNQIRILNDKIFHPMPKLVEIDLKDNLISHIAPNAFLGLDKLQILMLNSNKIKVLPDQVFKPLKNLRSLDIYHNELESLQVEVVKNMANAKDEQFSFSFKDNPFRCDCSLHWVKTYIKTAKSHQFTKELKELRCKPDGEDQTLQEVHLMKTDCDKFMTAKQKTQITTSRSVTQPVNLVPYEIHGRKNKTRQTAAVVTEDLSVVQDSEEREEMVEEMEKNHGKPDHAATLISDVRFVVFVALWTLFSVRWRDGT</sequence>
<dbReference type="InterPro" id="IPR032675">
    <property type="entry name" value="LRR_dom_sf"/>
</dbReference>
<proteinExistence type="predicted"/>
<dbReference type="InterPro" id="IPR001611">
    <property type="entry name" value="Leu-rich_rpt"/>
</dbReference>
<gene>
    <name evidence="3" type="primary">Con</name>
    <name evidence="3" type="ORF">CDAR_469771</name>
</gene>
<protein>
    <submittedName>
        <fullName evidence="3">Connectin</fullName>
    </submittedName>
</protein>
<dbReference type="PROSITE" id="PS51450">
    <property type="entry name" value="LRR"/>
    <property type="match status" value="3"/>
</dbReference>
<dbReference type="SMART" id="SM00369">
    <property type="entry name" value="LRR_TYP"/>
    <property type="match status" value="8"/>
</dbReference>
<keyword evidence="2" id="KW-0677">Repeat</keyword>
<accession>A0AAV4TY57</accession>
<evidence type="ECO:0000313" key="3">
    <source>
        <dbReference type="EMBL" id="GIY50601.1"/>
    </source>
</evidence>
<comment type="caution">
    <text evidence="3">The sequence shown here is derived from an EMBL/GenBank/DDBJ whole genome shotgun (WGS) entry which is preliminary data.</text>
</comment>
<dbReference type="SUPFAM" id="SSF52058">
    <property type="entry name" value="L domain-like"/>
    <property type="match status" value="1"/>
</dbReference>
<dbReference type="PANTHER" id="PTHR24366:SF168">
    <property type="entry name" value="GH22922P-RELATED"/>
    <property type="match status" value="1"/>
</dbReference>
<organism evidence="3 4">
    <name type="scientific">Caerostris darwini</name>
    <dbReference type="NCBI Taxonomy" id="1538125"/>
    <lineage>
        <taxon>Eukaryota</taxon>
        <taxon>Metazoa</taxon>
        <taxon>Ecdysozoa</taxon>
        <taxon>Arthropoda</taxon>
        <taxon>Chelicerata</taxon>
        <taxon>Arachnida</taxon>
        <taxon>Araneae</taxon>
        <taxon>Araneomorphae</taxon>
        <taxon>Entelegynae</taxon>
        <taxon>Araneoidea</taxon>
        <taxon>Araneidae</taxon>
        <taxon>Caerostris</taxon>
    </lineage>
</organism>
<keyword evidence="4" id="KW-1185">Reference proteome</keyword>
<dbReference type="Proteomes" id="UP001054837">
    <property type="component" value="Unassembled WGS sequence"/>
</dbReference>
<name>A0AAV4TY57_9ARAC</name>
<evidence type="ECO:0000256" key="1">
    <source>
        <dbReference type="ARBA" id="ARBA00022614"/>
    </source>
</evidence>
<dbReference type="InterPro" id="IPR003591">
    <property type="entry name" value="Leu-rich_rpt_typical-subtyp"/>
</dbReference>
<dbReference type="Pfam" id="PF13855">
    <property type="entry name" value="LRR_8"/>
    <property type="match status" value="2"/>
</dbReference>
<evidence type="ECO:0000313" key="4">
    <source>
        <dbReference type="Proteomes" id="UP001054837"/>
    </source>
</evidence>
<dbReference type="AlphaFoldDB" id="A0AAV4TY57"/>
<dbReference type="Gene3D" id="3.80.10.10">
    <property type="entry name" value="Ribonuclease Inhibitor"/>
    <property type="match status" value="2"/>
</dbReference>
<keyword evidence="1" id="KW-0433">Leucine-rich repeat</keyword>